<gene>
    <name evidence="1" type="ORF">VM1G_05886</name>
</gene>
<keyword evidence="2" id="KW-1185">Reference proteome</keyword>
<evidence type="ECO:0000313" key="1">
    <source>
        <dbReference type="EMBL" id="KUI70385.1"/>
    </source>
</evidence>
<proteinExistence type="predicted"/>
<evidence type="ECO:0000313" key="2">
    <source>
        <dbReference type="Proteomes" id="UP000078559"/>
    </source>
</evidence>
<protein>
    <submittedName>
        <fullName evidence="1">Uncharacterized protein</fullName>
    </submittedName>
</protein>
<reference evidence="1" key="1">
    <citation type="submission" date="2014-12" db="EMBL/GenBank/DDBJ databases">
        <title>Genome Sequence of Valsa Canker Pathogens Uncovers a Specific Adaption of Colonization on Woody Bark.</title>
        <authorList>
            <person name="Yin Z."/>
            <person name="Liu H."/>
            <person name="Gao X."/>
            <person name="Li Z."/>
            <person name="Song N."/>
            <person name="Ke X."/>
            <person name="Dai Q."/>
            <person name="Wu Y."/>
            <person name="Sun Y."/>
            <person name="Xu J.-R."/>
            <person name="Kang Z.K."/>
            <person name="Wang L."/>
            <person name="Huang L."/>
        </authorList>
    </citation>
    <scope>NUCLEOTIDE SEQUENCE [LARGE SCALE GENOMIC DNA]</scope>
    <source>
        <strain evidence="1">03-8</strain>
    </source>
</reference>
<dbReference type="AlphaFoldDB" id="A0A194W2X6"/>
<dbReference type="EMBL" id="CM003103">
    <property type="protein sequence ID" value="KUI70385.1"/>
    <property type="molecule type" value="Genomic_DNA"/>
</dbReference>
<name>A0A194W2X6_CYTMA</name>
<sequence>MSSTKPTTPGRYNGFPVEVLENIISNLVIAPEGITFSPSGHVHIPESLTGAAGTSQEDRRHLLTNYFLANKGFYQIAKRIFLAENTFHLAAGSAEYHRILDTMLQQMRHVVLLVEAGRYAKDEKDEGVVAALERKLAAGGLRALEVRITKLDREDPSARLYELIRKVRRELLVAWGHARPPSPPPGPARRLVRLLLHPGLVEAGLKTAADCHPDTWCKCHEEKLGGDEGAVVVPCSFVPLEMGLVGRRGVSGLIDIDLMALAQMFGIPTDGASEAGTVAGLQSLSLE</sequence>
<organism evidence="1 2">
    <name type="scientific">Cytospora mali</name>
    <name type="common">Apple Valsa canker fungus</name>
    <name type="synonym">Valsa mali</name>
    <dbReference type="NCBI Taxonomy" id="578113"/>
    <lineage>
        <taxon>Eukaryota</taxon>
        <taxon>Fungi</taxon>
        <taxon>Dikarya</taxon>
        <taxon>Ascomycota</taxon>
        <taxon>Pezizomycotina</taxon>
        <taxon>Sordariomycetes</taxon>
        <taxon>Sordariomycetidae</taxon>
        <taxon>Diaporthales</taxon>
        <taxon>Cytosporaceae</taxon>
        <taxon>Cytospora</taxon>
    </lineage>
</organism>
<accession>A0A194W2X6</accession>
<dbReference type="Proteomes" id="UP000078559">
    <property type="component" value="Chromosome 6"/>
</dbReference>